<dbReference type="InterPro" id="IPR036388">
    <property type="entry name" value="WH-like_DNA-bd_sf"/>
</dbReference>
<evidence type="ECO:0000259" key="6">
    <source>
        <dbReference type="PROSITE" id="PS51495"/>
    </source>
</evidence>
<keyword evidence="4" id="KW-0967">Endosome</keyword>
<dbReference type="InterPro" id="IPR040608">
    <property type="entry name" value="Snf8/Vps36"/>
</dbReference>
<feature type="domain" description="GLUE N-terminal" evidence="6">
    <location>
        <begin position="3"/>
        <end position="131"/>
    </location>
</feature>
<proteinExistence type="inferred from homology"/>
<keyword evidence="2 4" id="KW-0813">Transport</keyword>
<dbReference type="SUPFAM" id="SSF50729">
    <property type="entry name" value="PH domain-like"/>
    <property type="match status" value="1"/>
</dbReference>
<sequence>MDFWKWKTDGAGLEPNEVCILVQRGVALYNGNEKTGWQKGKLSLTTHHLRYSDDADVSTVLQLPLELIRRTGQAPSISGGFGPFSSAKIVVPLPQNAFVKLSFRAGGADAFCAALISALDKEAWMQSKARVSAANRGSSSSTASPAVGTTAPHTNPGPVAPRRVGIAGVQQASAQSAAMGETLKDIDDIMNKASSIVKNIRRLRESNEAAAAGGSGPGSDISVERTKIESIESTLGLGAMVTRNNNKSSDSNFHKDLAVELHTWMTHASNSKLFNDMPVVPLIELFALYNKARGGDLVSPLDVLNACTYMATQLPGSRYDLTTLRSGRKALVNRDESLLLAKLATILGPQLVNAKGSPVQDEWIASQQQRGGGGASPPVVHVPTTTAFPKASWELKSVSDIWLAEKMQVSVEVAADILTMLVLKGCLCCVDTGFDCYVYTWNIFVF</sequence>
<evidence type="ECO:0000313" key="8">
    <source>
        <dbReference type="Proteomes" id="UP000674318"/>
    </source>
</evidence>
<comment type="subcellular location">
    <subcellularLocation>
        <location evidence="4">Cytoplasm</location>
    </subcellularLocation>
    <subcellularLocation>
        <location evidence="4">Endosome</location>
    </subcellularLocation>
</comment>
<dbReference type="InterPro" id="IPR011993">
    <property type="entry name" value="PH-like_dom_sf"/>
</dbReference>
<dbReference type="SUPFAM" id="SSF46785">
    <property type="entry name" value="Winged helix' DNA-binding domain"/>
    <property type="match status" value="1"/>
</dbReference>
<dbReference type="OrthoDB" id="271448at2759"/>
<evidence type="ECO:0000256" key="1">
    <source>
        <dbReference type="ARBA" id="ARBA00009697"/>
    </source>
</evidence>
<dbReference type="PANTHER" id="PTHR13128:SF12">
    <property type="entry name" value="VACUOLAR PROTEIN-SORTING-ASSOCIATED PROTEIN 36"/>
    <property type="match status" value="1"/>
</dbReference>
<dbReference type="Pfam" id="PF04157">
    <property type="entry name" value="EAP30"/>
    <property type="match status" value="1"/>
</dbReference>
<dbReference type="Pfam" id="PF11605">
    <property type="entry name" value="Vps36_ESCRT-II"/>
    <property type="match status" value="1"/>
</dbReference>
<feature type="region of interest" description="Disordered" evidence="5">
    <location>
        <begin position="133"/>
        <end position="162"/>
    </location>
</feature>
<keyword evidence="8" id="KW-1185">Reference proteome</keyword>
<evidence type="ECO:0000313" key="7">
    <source>
        <dbReference type="EMBL" id="KAG5507046.1"/>
    </source>
</evidence>
<dbReference type="InterPro" id="IPR021648">
    <property type="entry name" value="GLUE_dom"/>
</dbReference>
<keyword evidence="3 4" id="KW-0653">Protein transport</keyword>
<dbReference type="RefSeq" id="XP_067757772.1">
    <property type="nucleotide sequence ID" value="XM_067901746.1"/>
</dbReference>
<evidence type="ECO:0000256" key="2">
    <source>
        <dbReference type="ARBA" id="ARBA00022448"/>
    </source>
</evidence>
<dbReference type="GO" id="GO:0031902">
    <property type="term" value="C:late endosome membrane"/>
    <property type="evidence" value="ECO:0007669"/>
    <property type="project" value="UniProtKB-UniRule"/>
</dbReference>
<protein>
    <recommendedName>
        <fullName evidence="4">Vacuolar protein-sorting-associated protein 36</fullName>
    </recommendedName>
    <alternativeName>
        <fullName evidence="4">ESCRT-II complex subunit VPS36</fullName>
    </alternativeName>
</protein>
<name>A0A836I984_9TRYP</name>
<dbReference type="GO" id="GO:0032266">
    <property type="term" value="F:phosphatidylinositol-3-phosphate binding"/>
    <property type="evidence" value="ECO:0007669"/>
    <property type="project" value="UniProtKB-UniRule"/>
</dbReference>
<comment type="similarity">
    <text evidence="1 4">Belongs to the VPS36 family.</text>
</comment>
<dbReference type="GO" id="GO:0043328">
    <property type="term" value="P:protein transport to vacuole involved in ubiquitin-dependent protein catabolic process via the multivesicular body sorting pathway"/>
    <property type="evidence" value="ECO:0007669"/>
    <property type="project" value="UniProtKB-UniRule"/>
</dbReference>
<dbReference type="Gene3D" id="1.10.10.10">
    <property type="entry name" value="Winged helix-like DNA-binding domain superfamily/Winged helix DNA-binding domain"/>
    <property type="match status" value="1"/>
</dbReference>
<dbReference type="AlphaFoldDB" id="A0A836I984"/>
<comment type="function">
    <text evidence="4">Component of the ESCRT-II complex (endosomal sorting complex required for transport II), which is required for multivesicular body (MVB) formation and sorting of endosomal cargo proteins into MVBs.</text>
</comment>
<evidence type="ECO:0000256" key="3">
    <source>
        <dbReference type="ARBA" id="ARBA00022927"/>
    </source>
</evidence>
<dbReference type="PROSITE" id="PS51495">
    <property type="entry name" value="GLUE"/>
    <property type="match status" value="1"/>
</dbReference>
<dbReference type="GeneID" id="94291823"/>
<gene>
    <name evidence="7" type="ORF">JKF63_05792</name>
</gene>
<keyword evidence="4" id="KW-0963">Cytoplasm</keyword>
<dbReference type="InterPro" id="IPR036390">
    <property type="entry name" value="WH_DNA-bd_sf"/>
</dbReference>
<dbReference type="Gene3D" id="2.30.29.30">
    <property type="entry name" value="Pleckstrin-homology domain (PH domain)/Phosphotyrosine-binding domain (PTB)"/>
    <property type="match status" value="1"/>
</dbReference>
<reference evidence="7 8" key="1">
    <citation type="submission" date="2021-02" db="EMBL/GenBank/DDBJ databases">
        <title>Porcisia hertigi Genome sequencing and assembly.</title>
        <authorList>
            <person name="Almutairi H."/>
            <person name="Gatherer D."/>
        </authorList>
    </citation>
    <scope>NUCLEOTIDE SEQUENCE [LARGE SCALE GENOMIC DNA]</scope>
    <source>
        <strain evidence="7 8">C119</strain>
    </source>
</reference>
<dbReference type="PANTHER" id="PTHR13128">
    <property type="entry name" value="VACUOLAR PROTEIN-SORTING-ASSOCIATED PROTEIN 36"/>
    <property type="match status" value="1"/>
</dbReference>
<organism evidence="7 8">
    <name type="scientific">Porcisia hertigi</name>
    <dbReference type="NCBI Taxonomy" id="2761500"/>
    <lineage>
        <taxon>Eukaryota</taxon>
        <taxon>Discoba</taxon>
        <taxon>Euglenozoa</taxon>
        <taxon>Kinetoplastea</taxon>
        <taxon>Metakinetoplastina</taxon>
        <taxon>Trypanosomatida</taxon>
        <taxon>Trypanosomatidae</taxon>
        <taxon>Leishmaniinae</taxon>
        <taxon>Porcisia</taxon>
    </lineage>
</organism>
<feature type="compositionally biased region" description="Polar residues" evidence="5">
    <location>
        <begin position="135"/>
        <end position="144"/>
    </location>
</feature>
<comment type="caution">
    <text evidence="7">The sequence shown here is derived from an EMBL/GenBank/DDBJ whole genome shotgun (WGS) entry which is preliminary data.</text>
</comment>
<evidence type="ECO:0000256" key="5">
    <source>
        <dbReference type="SAM" id="MobiDB-lite"/>
    </source>
</evidence>
<dbReference type="InterPro" id="IPR037855">
    <property type="entry name" value="Vps36"/>
</dbReference>
<dbReference type="EMBL" id="JAFJZO010000019">
    <property type="protein sequence ID" value="KAG5507046.1"/>
    <property type="molecule type" value="Genomic_DNA"/>
</dbReference>
<accession>A0A836I984</accession>
<evidence type="ECO:0000256" key="4">
    <source>
        <dbReference type="RuleBase" id="RU367095"/>
    </source>
</evidence>
<dbReference type="KEGG" id="phet:94291823"/>
<dbReference type="GO" id="GO:0000814">
    <property type="term" value="C:ESCRT II complex"/>
    <property type="evidence" value="ECO:0007669"/>
    <property type="project" value="UniProtKB-UniRule"/>
</dbReference>
<comment type="subunit">
    <text evidence="4">Component of the endosomal sorting complex required for transport II (ESCRT-II).</text>
</comment>
<dbReference type="GO" id="GO:0043130">
    <property type="term" value="F:ubiquitin binding"/>
    <property type="evidence" value="ECO:0007669"/>
    <property type="project" value="UniProtKB-UniRule"/>
</dbReference>
<dbReference type="Proteomes" id="UP000674318">
    <property type="component" value="Unassembled WGS sequence"/>
</dbReference>